<dbReference type="AlphaFoldDB" id="A0AAW1D2M7"/>
<feature type="domain" description="UFSP1/2/DUB catalytic" evidence="2">
    <location>
        <begin position="2"/>
        <end position="75"/>
    </location>
</feature>
<dbReference type="Pfam" id="PF07910">
    <property type="entry name" value="Peptidase_C78"/>
    <property type="match status" value="1"/>
</dbReference>
<evidence type="ECO:0000313" key="4">
    <source>
        <dbReference type="Proteomes" id="UP001461498"/>
    </source>
</evidence>
<dbReference type="EMBL" id="JAPXFL010000006">
    <property type="protein sequence ID" value="KAK9504956.1"/>
    <property type="molecule type" value="Genomic_DNA"/>
</dbReference>
<proteinExistence type="predicted"/>
<keyword evidence="1" id="KW-0378">Hydrolase</keyword>
<reference evidence="3 4" key="1">
    <citation type="submission" date="2022-12" db="EMBL/GenBank/DDBJ databases">
        <title>Chromosome-level genome assembly of true bugs.</title>
        <authorList>
            <person name="Ma L."/>
            <person name="Li H."/>
        </authorList>
    </citation>
    <scope>NUCLEOTIDE SEQUENCE [LARGE SCALE GENOMIC DNA]</scope>
    <source>
        <strain evidence="3">Lab_2022b</strain>
    </source>
</reference>
<protein>
    <recommendedName>
        <fullName evidence="2">UFSP1/2/DUB catalytic domain-containing protein</fullName>
    </recommendedName>
</protein>
<dbReference type="Proteomes" id="UP001461498">
    <property type="component" value="Unassembled WGS sequence"/>
</dbReference>
<organism evidence="3 4">
    <name type="scientific">Rhynocoris fuscipes</name>
    <dbReference type="NCBI Taxonomy" id="488301"/>
    <lineage>
        <taxon>Eukaryota</taxon>
        <taxon>Metazoa</taxon>
        <taxon>Ecdysozoa</taxon>
        <taxon>Arthropoda</taxon>
        <taxon>Hexapoda</taxon>
        <taxon>Insecta</taxon>
        <taxon>Pterygota</taxon>
        <taxon>Neoptera</taxon>
        <taxon>Paraneoptera</taxon>
        <taxon>Hemiptera</taxon>
        <taxon>Heteroptera</taxon>
        <taxon>Panheteroptera</taxon>
        <taxon>Cimicomorpha</taxon>
        <taxon>Reduviidae</taxon>
        <taxon>Harpactorinae</taxon>
        <taxon>Harpactorini</taxon>
        <taxon>Rhynocoris</taxon>
    </lineage>
</organism>
<evidence type="ECO:0000259" key="2">
    <source>
        <dbReference type="Pfam" id="PF07910"/>
    </source>
</evidence>
<evidence type="ECO:0000313" key="3">
    <source>
        <dbReference type="EMBL" id="KAK9504956.1"/>
    </source>
</evidence>
<accession>A0AAW1D2M7</accession>
<gene>
    <name evidence="3" type="ORF">O3M35_009122</name>
</gene>
<keyword evidence="4" id="KW-1185">Reference proteome</keyword>
<sequence length="85" mass="9894">MKCQLVDFHRPTSPNGSHPELFKWVTDYFLAYDNFKPPLYLQHQGNIVEQLRDDGENLLILDPSHSPSQMKLRQVYGAHPLLLMC</sequence>
<dbReference type="Gene3D" id="3.90.70.130">
    <property type="match status" value="1"/>
</dbReference>
<name>A0AAW1D2M7_9HEMI</name>
<comment type="caution">
    <text evidence="3">The sequence shown here is derived from an EMBL/GenBank/DDBJ whole genome shotgun (WGS) entry which is preliminary data.</text>
</comment>
<evidence type="ECO:0000256" key="1">
    <source>
        <dbReference type="ARBA" id="ARBA00022801"/>
    </source>
</evidence>
<dbReference type="GO" id="GO:0016787">
    <property type="term" value="F:hydrolase activity"/>
    <property type="evidence" value="ECO:0007669"/>
    <property type="project" value="UniProtKB-KW"/>
</dbReference>
<dbReference type="InterPro" id="IPR012462">
    <property type="entry name" value="UFSP1/2_DUB_cat"/>
</dbReference>